<proteinExistence type="predicted"/>
<dbReference type="GO" id="GO:0005829">
    <property type="term" value="C:cytosol"/>
    <property type="evidence" value="ECO:0007669"/>
    <property type="project" value="TreeGrafter"/>
</dbReference>
<accession>A0A0R2BGH9</accession>
<dbReference type="InterPro" id="IPR006439">
    <property type="entry name" value="HAD-SF_hydro_IA"/>
</dbReference>
<dbReference type="GO" id="GO:0008967">
    <property type="term" value="F:phosphoglycolate phosphatase activity"/>
    <property type="evidence" value="ECO:0007669"/>
    <property type="project" value="TreeGrafter"/>
</dbReference>
<dbReference type="SFLD" id="SFLDG01129">
    <property type="entry name" value="C1.5:_HAD__Beta-PGM__Phosphata"/>
    <property type="match status" value="1"/>
</dbReference>
<dbReference type="Proteomes" id="UP000051845">
    <property type="component" value="Unassembled WGS sequence"/>
</dbReference>
<organism evidence="1 2">
    <name type="scientific">Secundilactobacillus collinoides DSM 20515 = JCM 1123</name>
    <dbReference type="NCBI Taxonomy" id="1423733"/>
    <lineage>
        <taxon>Bacteria</taxon>
        <taxon>Bacillati</taxon>
        <taxon>Bacillota</taxon>
        <taxon>Bacilli</taxon>
        <taxon>Lactobacillales</taxon>
        <taxon>Lactobacillaceae</taxon>
        <taxon>Secundilactobacillus</taxon>
    </lineage>
</organism>
<dbReference type="InterPro" id="IPR023198">
    <property type="entry name" value="PGP-like_dom2"/>
</dbReference>
<evidence type="ECO:0000313" key="1">
    <source>
        <dbReference type="EMBL" id="KRM75483.1"/>
    </source>
</evidence>
<gene>
    <name evidence="1" type="ORF">FC82_GL002357</name>
</gene>
<dbReference type="Gene3D" id="3.40.50.1000">
    <property type="entry name" value="HAD superfamily/HAD-like"/>
    <property type="match status" value="1"/>
</dbReference>
<dbReference type="PANTHER" id="PTHR43434:SF26">
    <property type="entry name" value="PYROPHOSPHATASE PPAX"/>
    <property type="match status" value="1"/>
</dbReference>
<dbReference type="PANTHER" id="PTHR43434">
    <property type="entry name" value="PHOSPHOGLYCOLATE PHOSPHATASE"/>
    <property type="match status" value="1"/>
</dbReference>
<protein>
    <submittedName>
        <fullName evidence="1">Phosphatase</fullName>
    </submittedName>
</protein>
<dbReference type="NCBIfam" id="TIGR01549">
    <property type="entry name" value="HAD-SF-IA-v1"/>
    <property type="match status" value="1"/>
</dbReference>
<dbReference type="STRING" id="33960.TY91_06270"/>
<dbReference type="Gene3D" id="1.10.150.240">
    <property type="entry name" value="Putative phosphatase, domain 2"/>
    <property type="match status" value="1"/>
</dbReference>
<name>A0A0R2BGH9_SECCO</name>
<dbReference type="EMBL" id="AYYR01000053">
    <property type="protein sequence ID" value="KRM75483.1"/>
    <property type="molecule type" value="Genomic_DNA"/>
</dbReference>
<dbReference type="SFLD" id="SFLDS00003">
    <property type="entry name" value="Haloacid_Dehalogenase"/>
    <property type="match status" value="1"/>
</dbReference>
<dbReference type="RefSeq" id="WP_056996841.1">
    <property type="nucleotide sequence ID" value="NZ_AYYR01000053.1"/>
</dbReference>
<dbReference type="PATRIC" id="fig|1423733.4.peg.2471"/>
<dbReference type="GO" id="GO:0006281">
    <property type="term" value="P:DNA repair"/>
    <property type="evidence" value="ECO:0007669"/>
    <property type="project" value="TreeGrafter"/>
</dbReference>
<dbReference type="Pfam" id="PF13419">
    <property type="entry name" value="HAD_2"/>
    <property type="match status" value="1"/>
</dbReference>
<dbReference type="InterPro" id="IPR041492">
    <property type="entry name" value="HAD_2"/>
</dbReference>
<dbReference type="InterPro" id="IPR050155">
    <property type="entry name" value="HAD-like_hydrolase_sf"/>
</dbReference>
<dbReference type="SFLD" id="SFLDG01135">
    <property type="entry name" value="C1.5.6:_HAD__Beta-PGM__Phospha"/>
    <property type="match status" value="1"/>
</dbReference>
<dbReference type="NCBIfam" id="TIGR01509">
    <property type="entry name" value="HAD-SF-IA-v3"/>
    <property type="match status" value="1"/>
</dbReference>
<evidence type="ECO:0000313" key="2">
    <source>
        <dbReference type="Proteomes" id="UP000051845"/>
    </source>
</evidence>
<comment type="caution">
    <text evidence="1">The sequence shown here is derived from an EMBL/GenBank/DDBJ whole genome shotgun (WGS) entry which is preliminary data.</text>
</comment>
<dbReference type="InterPro" id="IPR036412">
    <property type="entry name" value="HAD-like_sf"/>
</dbReference>
<sequence length="211" mass="23710">MKTFIFDIDGTLLDTESMYMKALDKVMIDHNLPHTYEALTKTFGITSLDALKQLKVPAEQIPTILQEWADEIPNHQDEVRLYTGIEAMLKQLHATPGIDLAIMTSKQKYEFERDVTPLGLDQYFSQFVFFEDTKRGKPAPDPILLAMKRAQADPDETVYIGDTQYDLQAAHAAGIKFGLVAWGAKNQRGVSEADYVLAFPEEILSLTTAHA</sequence>
<dbReference type="AlphaFoldDB" id="A0A0R2BGH9"/>
<dbReference type="SUPFAM" id="SSF56784">
    <property type="entry name" value="HAD-like"/>
    <property type="match status" value="1"/>
</dbReference>
<dbReference type="InterPro" id="IPR023214">
    <property type="entry name" value="HAD_sf"/>
</dbReference>
<reference evidence="1 2" key="1">
    <citation type="journal article" date="2015" name="Genome Announc.">
        <title>Expanding the biotechnology potential of lactobacilli through comparative genomics of 213 strains and associated genera.</title>
        <authorList>
            <person name="Sun Z."/>
            <person name="Harris H.M."/>
            <person name="McCann A."/>
            <person name="Guo C."/>
            <person name="Argimon S."/>
            <person name="Zhang W."/>
            <person name="Yang X."/>
            <person name="Jeffery I.B."/>
            <person name="Cooney J.C."/>
            <person name="Kagawa T.F."/>
            <person name="Liu W."/>
            <person name="Song Y."/>
            <person name="Salvetti E."/>
            <person name="Wrobel A."/>
            <person name="Rasinkangas P."/>
            <person name="Parkhill J."/>
            <person name="Rea M.C."/>
            <person name="O'Sullivan O."/>
            <person name="Ritari J."/>
            <person name="Douillard F.P."/>
            <person name="Paul Ross R."/>
            <person name="Yang R."/>
            <person name="Briner A.E."/>
            <person name="Felis G.E."/>
            <person name="de Vos W.M."/>
            <person name="Barrangou R."/>
            <person name="Klaenhammer T.R."/>
            <person name="Caufield P.W."/>
            <person name="Cui Y."/>
            <person name="Zhang H."/>
            <person name="O'Toole P.W."/>
        </authorList>
    </citation>
    <scope>NUCLEOTIDE SEQUENCE [LARGE SCALE GENOMIC DNA]</scope>
    <source>
        <strain evidence="1 2">DSM 20515</strain>
    </source>
</reference>